<comment type="caution">
    <text evidence="1">The sequence shown here is derived from an EMBL/GenBank/DDBJ whole genome shotgun (WGS) entry which is preliminary data.</text>
</comment>
<sequence length="82" mass="8878">MESIKARISGQGVDSSVEFTVEEAISQYQGTKPWRELSESEVAQALKDYAQSLYARQNGMAGGNLDVRLEGGTLSGVPQKDI</sequence>
<gene>
    <name evidence="1" type="ORF">NCCP691_33840</name>
</gene>
<dbReference type="RefSeq" id="WP_220809788.1">
    <property type="nucleotide sequence ID" value="NZ_BPMK01000016.1"/>
</dbReference>
<dbReference type="Proteomes" id="UP000887222">
    <property type="component" value="Unassembled WGS sequence"/>
</dbReference>
<evidence type="ECO:0000313" key="1">
    <source>
        <dbReference type="EMBL" id="GIZ53370.1"/>
    </source>
</evidence>
<organism evidence="1 2">
    <name type="scientific">Noviherbaspirillum aridicola</name>
    <dbReference type="NCBI Taxonomy" id="2849687"/>
    <lineage>
        <taxon>Bacteria</taxon>
        <taxon>Pseudomonadati</taxon>
        <taxon>Pseudomonadota</taxon>
        <taxon>Betaproteobacteria</taxon>
        <taxon>Burkholderiales</taxon>
        <taxon>Oxalobacteraceae</taxon>
        <taxon>Noviherbaspirillum</taxon>
    </lineage>
</organism>
<proteinExistence type="predicted"/>
<evidence type="ECO:0000313" key="2">
    <source>
        <dbReference type="Proteomes" id="UP000887222"/>
    </source>
</evidence>
<keyword evidence="2" id="KW-1185">Reference proteome</keyword>
<name>A0ABQ4Q847_9BURK</name>
<protein>
    <submittedName>
        <fullName evidence="1">Uncharacterized protein</fullName>
    </submittedName>
</protein>
<accession>A0ABQ4Q847</accession>
<dbReference type="EMBL" id="BPMK01000016">
    <property type="protein sequence ID" value="GIZ53370.1"/>
    <property type="molecule type" value="Genomic_DNA"/>
</dbReference>
<reference evidence="1 2" key="1">
    <citation type="journal article" date="2022" name="Int. J. Syst. Evol. Microbiol.">
        <title>Noviherbaspirillum aridicola sp. nov., isolated from an arid soil in Pakistan.</title>
        <authorList>
            <person name="Khan I.U."/>
            <person name="Saqib M."/>
            <person name="Amin A."/>
            <person name="Hussain F."/>
            <person name="Li L."/>
            <person name="Liu Y.H."/>
            <person name="Fang B.Z."/>
            <person name="Ahmed I."/>
            <person name="Li W.J."/>
        </authorList>
    </citation>
    <scope>NUCLEOTIDE SEQUENCE [LARGE SCALE GENOMIC DNA]</scope>
    <source>
        <strain evidence="1 2">NCCP-691</strain>
    </source>
</reference>